<proteinExistence type="predicted"/>
<evidence type="ECO:0000313" key="2">
    <source>
        <dbReference type="EMBL" id="KAK9992326.1"/>
    </source>
</evidence>
<gene>
    <name evidence="2" type="ORF">SO802_027311</name>
</gene>
<dbReference type="EMBL" id="JAZDWU010000009">
    <property type="protein sequence ID" value="KAK9992326.1"/>
    <property type="molecule type" value="Genomic_DNA"/>
</dbReference>
<dbReference type="PANTHER" id="PTHR47718:SF7">
    <property type="entry name" value="PROTEIN FAR1-RELATED SEQUENCE"/>
    <property type="match status" value="1"/>
</dbReference>
<dbReference type="AlphaFoldDB" id="A0AAW2C253"/>
<organism evidence="2 3">
    <name type="scientific">Lithocarpus litseifolius</name>
    <dbReference type="NCBI Taxonomy" id="425828"/>
    <lineage>
        <taxon>Eukaryota</taxon>
        <taxon>Viridiplantae</taxon>
        <taxon>Streptophyta</taxon>
        <taxon>Embryophyta</taxon>
        <taxon>Tracheophyta</taxon>
        <taxon>Spermatophyta</taxon>
        <taxon>Magnoliopsida</taxon>
        <taxon>eudicotyledons</taxon>
        <taxon>Gunneridae</taxon>
        <taxon>Pentapetalae</taxon>
        <taxon>rosids</taxon>
        <taxon>fabids</taxon>
        <taxon>Fagales</taxon>
        <taxon>Fagaceae</taxon>
        <taxon>Lithocarpus</taxon>
    </lineage>
</organism>
<protein>
    <submittedName>
        <fullName evidence="2">Uncharacterized protein</fullName>
    </submittedName>
</protein>
<feature type="region of interest" description="Disordered" evidence="1">
    <location>
        <begin position="18"/>
        <end position="38"/>
    </location>
</feature>
<keyword evidence="3" id="KW-1185">Reference proteome</keyword>
<reference evidence="2 3" key="1">
    <citation type="submission" date="2024-01" db="EMBL/GenBank/DDBJ databases">
        <title>A telomere-to-telomere, gap-free genome of sweet tea (Lithocarpus litseifolius).</title>
        <authorList>
            <person name="Zhou J."/>
        </authorList>
    </citation>
    <scope>NUCLEOTIDE SEQUENCE [LARGE SCALE GENOMIC DNA]</scope>
    <source>
        <strain evidence="2">Zhou-2022a</strain>
        <tissue evidence="2">Leaf</tissue>
    </source>
</reference>
<evidence type="ECO:0000256" key="1">
    <source>
        <dbReference type="SAM" id="MobiDB-lite"/>
    </source>
</evidence>
<dbReference type="Proteomes" id="UP001459277">
    <property type="component" value="Unassembled WGS sequence"/>
</dbReference>
<dbReference type="PANTHER" id="PTHR47718">
    <property type="entry name" value="OS01G0519700 PROTEIN"/>
    <property type="match status" value="1"/>
</dbReference>
<comment type="caution">
    <text evidence="2">The sequence shown here is derived from an EMBL/GenBank/DDBJ whole genome shotgun (WGS) entry which is preliminary data.</text>
</comment>
<name>A0AAW2C253_9ROSI</name>
<accession>A0AAW2C253</accession>
<sequence>MLEFVSFHEQHNHELASLPKKHMSRSKREVAPAQKAIANDVERPGISITQAIDSLSVQAGGGENLEFMNVDYKNSVHNEWGTALKKGDGHAMMEYFREIQLEDPSFFYSKQLDDDNKS</sequence>
<evidence type="ECO:0000313" key="3">
    <source>
        <dbReference type="Proteomes" id="UP001459277"/>
    </source>
</evidence>